<dbReference type="OrthoDB" id="46988at2759"/>
<keyword evidence="1" id="KW-0472">Membrane</keyword>
<dbReference type="HOGENOM" id="CLU_1367193_0_0_1"/>
<dbReference type="GO" id="GO:0006078">
    <property type="term" value="P:(1-&gt;6)-beta-D-glucan biosynthetic process"/>
    <property type="evidence" value="ECO:0007669"/>
    <property type="project" value="EnsemblFungi"/>
</dbReference>
<protein>
    <recommendedName>
        <fullName evidence="4">Very-long-chain (3R)-3-hydroxyacyl-CoA dehydratase</fullName>
    </recommendedName>
</protein>
<name>G8BTW3_TETPH</name>
<evidence type="ECO:0000313" key="2">
    <source>
        <dbReference type="EMBL" id="CCE63341.1"/>
    </source>
</evidence>
<dbReference type="eggNOG" id="ENOG502RXXA">
    <property type="taxonomic scope" value="Eukaryota"/>
</dbReference>
<dbReference type="STRING" id="1071381.G8BTW3"/>
<dbReference type="GO" id="GO:0051276">
    <property type="term" value="P:chromosome organization"/>
    <property type="evidence" value="ECO:0007669"/>
    <property type="project" value="EnsemblFungi"/>
</dbReference>
<feature type="transmembrane region" description="Helical" evidence="1">
    <location>
        <begin position="21"/>
        <end position="39"/>
    </location>
</feature>
<evidence type="ECO:0000313" key="3">
    <source>
        <dbReference type="Proteomes" id="UP000005666"/>
    </source>
</evidence>
<dbReference type="KEGG" id="tpf:TPHA_0E02490"/>
<keyword evidence="1" id="KW-1133">Transmembrane helix</keyword>
<dbReference type="GeneID" id="11531511"/>
<dbReference type="RefSeq" id="XP_003685775.1">
    <property type="nucleotide sequence ID" value="XM_003685727.1"/>
</dbReference>
<organism evidence="2 3">
    <name type="scientific">Tetrapisispora phaffii (strain ATCC 24235 / CBS 4417 / NBRC 1672 / NRRL Y-8282 / UCD 70-5)</name>
    <name type="common">Yeast</name>
    <name type="synonym">Fabospora phaffii</name>
    <dbReference type="NCBI Taxonomy" id="1071381"/>
    <lineage>
        <taxon>Eukaryota</taxon>
        <taxon>Fungi</taxon>
        <taxon>Dikarya</taxon>
        <taxon>Ascomycota</taxon>
        <taxon>Saccharomycotina</taxon>
        <taxon>Saccharomycetes</taxon>
        <taxon>Saccharomycetales</taxon>
        <taxon>Saccharomycetaceae</taxon>
        <taxon>Tetrapisispora</taxon>
    </lineage>
</organism>
<feature type="transmembrane region" description="Helical" evidence="1">
    <location>
        <begin position="142"/>
        <end position="161"/>
    </location>
</feature>
<dbReference type="Proteomes" id="UP000005666">
    <property type="component" value="Chromosome 5"/>
</dbReference>
<dbReference type="GO" id="GO:0005789">
    <property type="term" value="C:endoplasmic reticulum membrane"/>
    <property type="evidence" value="ECO:0007669"/>
    <property type="project" value="EnsemblFungi"/>
</dbReference>
<evidence type="ECO:0008006" key="4">
    <source>
        <dbReference type="Google" id="ProtNLM"/>
    </source>
</evidence>
<keyword evidence="1" id="KW-0812">Transmembrane</keyword>
<dbReference type="AlphaFoldDB" id="G8BTW3"/>
<reference evidence="2 3" key="1">
    <citation type="journal article" date="2011" name="Proc. Natl. Acad. Sci. U.S.A.">
        <title>Evolutionary erosion of yeast sex chromosomes by mating-type switching accidents.</title>
        <authorList>
            <person name="Gordon J.L."/>
            <person name="Armisen D."/>
            <person name="Proux-Wera E."/>
            <person name="Oheigeartaigh S.S."/>
            <person name="Byrne K.P."/>
            <person name="Wolfe K.H."/>
        </authorList>
    </citation>
    <scope>NUCLEOTIDE SEQUENCE [LARGE SCALE GENOMIC DNA]</scope>
    <source>
        <strain evidence="3">ATCC 24235 / CBS 4417 / NBRC 1672 / NRRL Y-8282 / UCD 70-5</strain>
    </source>
</reference>
<accession>G8BTW3</accession>
<proteinExistence type="predicted"/>
<dbReference type="OMA" id="HFYDDYE"/>
<gene>
    <name evidence="2" type="primary">TPHA0E02490</name>
    <name evidence="2" type="ordered locus">TPHA_0E02490</name>
</gene>
<feature type="transmembrane region" description="Helical" evidence="1">
    <location>
        <begin position="181"/>
        <end position="199"/>
    </location>
</feature>
<dbReference type="EMBL" id="HE612860">
    <property type="protein sequence ID" value="CCE63341.1"/>
    <property type="molecule type" value="Genomic_DNA"/>
</dbReference>
<sequence length="209" mass="24766">MAIIALDRLIHRLYQYYQISTTFLYVALIARWIILFPLVSSKFLPGGIHEFLIYLLGISSIVEMLWQFYFHGVIRSLKSRTVLKDMNFIYLVRVIHFYDDYEHAVILKNTSYSSFILALGFTQAYSHFNKIFKGNKVSKRSWFWKINAFIMLPTLYLSEFYLLLLNLNNYNYHSTLLLDKINYLVLIVFLPLSCLLYKGEFTSSSMQRV</sequence>
<evidence type="ECO:0000256" key="1">
    <source>
        <dbReference type="SAM" id="Phobius"/>
    </source>
</evidence>
<keyword evidence="3" id="KW-1185">Reference proteome</keyword>
<feature type="transmembrane region" description="Helical" evidence="1">
    <location>
        <begin position="51"/>
        <end position="70"/>
    </location>
</feature>